<sequence length="195" mass="21242">MKIMILNTCGAECVVALFSPGNNEFYERKSVKANHHAESLFPLIDMVLSEGGISYQNLTDIAVIIGPGSFTGLRVSLATAQGFELASSVAVHGISLLELQAYSILCASEQTEEDIVAVIESTKADFVYYQMFNNSLIPLTGVHLVPLNEVPQGKILKGSPAIALDTKSIGLYLIYKLSNRLPKTTLAPIYSRFYH</sequence>
<dbReference type="PATRIC" id="fig|1359152.3.peg.296"/>
<dbReference type="Proteomes" id="UP000033441">
    <property type="component" value="Unassembled WGS sequence"/>
</dbReference>
<comment type="caution">
    <text evidence="2">The sequence shown here is derived from an EMBL/GenBank/DDBJ whole genome shotgun (WGS) entry which is preliminary data.</text>
</comment>
<organism evidence="2 3">
    <name type="scientific">Anaplasma phagocytophilum str. ApMUC09</name>
    <dbReference type="NCBI Taxonomy" id="1359152"/>
    <lineage>
        <taxon>Bacteria</taxon>
        <taxon>Pseudomonadati</taxon>
        <taxon>Pseudomonadota</taxon>
        <taxon>Alphaproteobacteria</taxon>
        <taxon>Rickettsiales</taxon>
        <taxon>Anaplasmataceae</taxon>
        <taxon>Anaplasma</taxon>
        <taxon>phagocytophilum group</taxon>
    </lineage>
</organism>
<gene>
    <name evidence="2" type="primary">yeaZ</name>
    <name evidence="2" type="ORF">APHMUC_0278</name>
</gene>
<dbReference type="EMBL" id="LANV01000001">
    <property type="protein sequence ID" value="KJV63649.1"/>
    <property type="molecule type" value="Genomic_DNA"/>
</dbReference>
<evidence type="ECO:0000313" key="2">
    <source>
        <dbReference type="EMBL" id="KJV63649.1"/>
    </source>
</evidence>
<dbReference type="NCBIfam" id="TIGR03725">
    <property type="entry name" value="T6A_YeaZ"/>
    <property type="match status" value="1"/>
</dbReference>
<dbReference type="GO" id="GO:0002949">
    <property type="term" value="P:tRNA threonylcarbamoyladenosine modification"/>
    <property type="evidence" value="ECO:0007669"/>
    <property type="project" value="InterPro"/>
</dbReference>
<dbReference type="InterPro" id="IPR000905">
    <property type="entry name" value="Gcp-like_dom"/>
</dbReference>
<dbReference type="Pfam" id="PF00814">
    <property type="entry name" value="TsaD"/>
    <property type="match status" value="1"/>
</dbReference>
<dbReference type="Gene3D" id="3.30.420.40">
    <property type="match status" value="2"/>
</dbReference>
<feature type="domain" description="Gcp-like" evidence="1">
    <location>
        <begin position="32"/>
        <end position="130"/>
    </location>
</feature>
<accession>A0A0F3N9S1</accession>
<proteinExistence type="predicted"/>
<dbReference type="InterPro" id="IPR022496">
    <property type="entry name" value="T6A_TsaB"/>
</dbReference>
<dbReference type="InterPro" id="IPR043129">
    <property type="entry name" value="ATPase_NBD"/>
</dbReference>
<dbReference type="SUPFAM" id="SSF53067">
    <property type="entry name" value="Actin-like ATPase domain"/>
    <property type="match status" value="1"/>
</dbReference>
<reference evidence="2 3" key="1">
    <citation type="submission" date="2015-02" db="EMBL/GenBank/DDBJ databases">
        <title>Genome Sequencing of Rickettsiales.</title>
        <authorList>
            <person name="Daugherty S.C."/>
            <person name="Su Q."/>
            <person name="Abolude K."/>
            <person name="Beier-Sexton M."/>
            <person name="Carlyon J.A."/>
            <person name="Carter R."/>
            <person name="Day N.P."/>
            <person name="Dumler S.J."/>
            <person name="Dyachenko V."/>
            <person name="Godinez A."/>
            <person name="Kurtti T.J."/>
            <person name="Lichay M."/>
            <person name="Mullins K.E."/>
            <person name="Ott S."/>
            <person name="Pappas-Brown V."/>
            <person name="Paris D.H."/>
            <person name="Patel P."/>
            <person name="Richards A.L."/>
            <person name="Sadzewicz L."/>
            <person name="Sears K."/>
            <person name="Seidman D."/>
            <person name="Sengamalay N."/>
            <person name="Stenos J."/>
            <person name="Tallon L.J."/>
            <person name="Vincent G."/>
            <person name="Fraser C.M."/>
            <person name="Munderloh U."/>
            <person name="Dunning-Hotopp J.C."/>
        </authorList>
    </citation>
    <scope>NUCLEOTIDE SEQUENCE [LARGE SCALE GENOMIC DNA]</scope>
    <source>
        <strain evidence="2 3">ApMUC09</strain>
    </source>
</reference>
<dbReference type="AlphaFoldDB" id="A0A0F3N9S1"/>
<name>A0A0F3N9S1_ANAPH</name>
<evidence type="ECO:0000259" key="1">
    <source>
        <dbReference type="Pfam" id="PF00814"/>
    </source>
</evidence>
<evidence type="ECO:0000313" key="3">
    <source>
        <dbReference type="Proteomes" id="UP000033441"/>
    </source>
</evidence>
<protein>
    <submittedName>
        <fullName evidence="2">tRNA threonylcarbamoyl adenosine modification protein YeaZ</fullName>
    </submittedName>
</protein>